<dbReference type="InterPro" id="IPR003653">
    <property type="entry name" value="Peptidase_C48_C"/>
</dbReference>
<proteinExistence type="inferred from homology"/>
<gene>
    <name evidence="5" type="ORF">PHMEG_00025911</name>
</gene>
<reference evidence="6" key="1">
    <citation type="submission" date="2017-03" db="EMBL/GenBank/DDBJ databases">
        <title>Phytopthora megakarya and P. palmivora, two closely related causual agents of cacao black pod achieved similar genome size and gene model numbers by different mechanisms.</title>
        <authorList>
            <person name="Ali S."/>
            <person name="Shao J."/>
            <person name="Larry D.J."/>
            <person name="Kronmiller B."/>
            <person name="Shen D."/>
            <person name="Strem M.D."/>
            <person name="Melnick R.L."/>
            <person name="Guiltinan M.J."/>
            <person name="Tyler B.M."/>
            <person name="Meinhardt L.W."/>
            <person name="Bailey B.A."/>
        </authorList>
    </citation>
    <scope>NUCLEOTIDE SEQUENCE [LARGE SCALE GENOMIC DNA]</scope>
    <source>
        <strain evidence="6">zdho120</strain>
    </source>
</reference>
<dbReference type="GO" id="GO:0008234">
    <property type="term" value="F:cysteine-type peptidase activity"/>
    <property type="evidence" value="ECO:0007669"/>
    <property type="project" value="InterPro"/>
</dbReference>
<name>A0A225VBP3_9STRA</name>
<accession>A0A225VBP3</accession>
<dbReference type="Pfam" id="PF21056">
    <property type="entry name" value="ZSWIM1-3_RNaseH-like"/>
    <property type="match status" value="1"/>
</dbReference>
<evidence type="ECO:0000313" key="5">
    <source>
        <dbReference type="EMBL" id="OWZ02514.1"/>
    </source>
</evidence>
<dbReference type="GO" id="GO:0006508">
    <property type="term" value="P:proteolysis"/>
    <property type="evidence" value="ECO:0007669"/>
    <property type="project" value="UniProtKB-KW"/>
</dbReference>
<dbReference type="Pfam" id="PF02902">
    <property type="entry name" value="Peptidase_C48"/>
    <property type="match status" value="1"/>
</dbReference>
<dbReference type="Gene3D" id="3.40.395.10">
    <property type="entry name" value="Adenoviral Proteinase, Chain A"/>
    <property type="match status" value="1"/>
</dbReference>
<dbReference type="PROSITE" id="PS50600">
    <property type="entry name" value="ULP_PROTEASE"/>
    <property type="match status" value="1"/>
</dbReference>
<organism evidence="5 6">
    <name type="scientific">Phytophthora megakarya</name>
    <dbReference type="NCBI Taxonomy" id="4795"/>
    <lineage>
        <taxon>Eukaryota</taxon>
        <taxon>Sar</taxon>
        <taxon>Stramenopiles</taxon>
        <taxon>Oomycota</taxon>
        <taxon>Peronosporomycetes</taxon>
        <taxon>Peronosporales</taxon>
        <taxon>Peronosporaceae</taxon>
        <taxon>Phytophthora</taxon>
    </lineage>
</organism>
<feature type="domain" description="Ubiquitin-like protease family profile" evidence="4">
    <location>
        <begin position="1"/>
        <end position="153"/>
    </location>
</feature>
<dbReference type="InterPro" id="IPR048324">
    <property type="entry name" value="ZSWIM1-3_RNaseH-like"/>
</dbReference>
<protein>
    <submittedName>
        <fullName evidence="5">Cysteine protease</fullName>
    </submittedName>
</protein>
<comment type="similarity">
    <text evidence="1">Belongs to the peptidase C48 family.</text>
</comment>
<evidence type="ECO:0000256" key="3">
    <source>
        <dbReference type="ARBA" id="ARBA00022801"/>
    </source>
</evidence>
<sequence length="153" mass="17852">MLVDAIHNTNEFRYKLFSFMIHDVYGHENLLRRENTNVGVVDPVMCHLHDRESKLHHISQGGAFNFRVTPLHNASNDIVVLAMHVDGNHWCGIVFDFRVDFKSITIFDPLQAGKSKFYDMCENMLQDLFEEKYDTMQLKKETKYRQPDVANCG</sequence>
<dbReference type="InterPro" id="IPR038765">
    <property type="entry name" value="Papain-like_cys_pep_sf"/>
</dbReference>
<dbReference type="EMBL" id="NBNE01006116">
    <property type="protein sequence ID" value="OWZ02514.1"/>
    <property type="molecule type" value="Genomic_DNA"/>
</dbReference>
<comment type="caution">
    <text evidence="5">The sequence shown here is derived from an EMBL/GenBank/DDBJ whole genome shotgun (WGS) entry which is preliminary data.</text>
</comment>
<dbReference type="SUPFAM" id="SSF54001">
    <property type="entry name" value="Cysteine proteinases"/>
    <property type="match status" value="1"/>
</dbReference>
<evidence type="ECO:0000256" key="1">
    <source>
        <dbReference type="ARBA" id="ARBA00005234"/>
    </source>
</evidence>
<evidence type="ECO:0000259" key="4">
    <source>
        <dbReference type="PROSITE" id="PS50600"/>
    </source>
</evidence>
<dbReference type="AlphaFoldDB" id="A0A225VBP3"/>
<evidence type="ECO:0000313" key="6">
    <source>
        <dbReference type="Proteomes" id="UP000198211"/>
    </source>
</evidence>
<keyword evidence="6" id="KW-1185">Reference proteome</keyword>
<keyword evidence="2 5" id="KW-0645">Protease</keyword>
<evidence type="ECO:0000256" key="2">
    <source>
        <dbReference type="ARBA" id="ARBA00022670"/>
    </source>
</evidence>
<keyword evidence="3" id="KW-0378">Hydrolase</keyword>
<dbReference type="OrthoDB" id="124760at2759"/>
<dbReference type="Proteomes" id="UP000198211">
    <property type="component" value="Unassembled WGS sequence"/>
</dbReference>